<organism evidence="9 10">
    <name type="scientific">Astyanax mexicanus</name>
    <name type="common">Blind cave fish</name>
    <name type="synonym">Astyanax fasciatus mexicanus</name>
    <dbReference type="NCBI Taxonomy" id="7994"/>
    <lineage>
        <taxon>Eukaryota</taxon>
        <taxon>Metazoa</taxon>
        <taxon>Chordata</taxon>
        <taxon>Craniata</taxon>
        <taxon>Vertebrata</taxon>
        <taxon>Euteleostomi</taxon>
        <taxon>Actinopterygii</taxon>
        <taxon>Neopterygii</taxon>
        <taxon>Teleostei</taxon>
        <taxon>Ostariophysi</taxon>
        <taxon>Characiformes</taxon>
        <taxon>Characoidei</taxon>
        <taxon>Acestrorhamphidae</taxon>
        <taxon>Acestrorhamphinae</taxon>
        <taxon>Astyanax</taxon>
    </lineage>
</organism>
<keyword evidence="7" id="KW-0206">Cytoskeleton</keyword>
<dbReference type="Gene3D" id="1.10.418.10">
    <property type="entry name" value="Calponin-like domain"/>
    <property type="match status" value="2"/>
</dbReference>
<reference evidence="9" key="4">
    <citation type="submission" date="2025-09" db="UniProtKB">
        <authorList>
            <consortium name="Ensembl"/>
        </authorList>
    </citation>
    <scope>IDENTIFICATION</scope>
</reference>
<keyword evidence="3" id="KW-0963">Cytoplasm</keyword>
<dbReference type="PANTHER" id="PTHR12114:SF6">
    <property type="entry name" value="ALPHA-PARVIN"/>
    <property type="match status" value="1"/>
</dbReference>
<dbReference type="InterPro" id="IPR001715">
    <property type="entry name" value="CH_dom"/>
</dbReference>
<dbReference type="InParanoid" id="W5L0U6"/>
<dbReference type="Proteomes" id="UP000018467">
    <property type="component" value="Unassembled WGS sequence"/>
</dbReference>
<dbReference type="Pfam" id="PF00307">
    <property type="entry name" value="CH"/>
    <property type="match status" value="2"/>
</dbReference>
<dbReference type="PANTHER" id="PTHR12114">
    <property type="entry name" value="PARVIN"/>
    <property type="match status" value="1"/>
</dbReference>
<dbReference type="PROSITE" id="PS50021">
    <property type="entry name" value="CH"/>
    <property type="match status" value="1"/>
</dbReference>
<reference evidence="10" key="2">
    <citation type="journal article" date="2014" name="Nat. Commun.">
        <title>The cavefish genome reveals candidate genes for eye loss.</title>
        <authorList>
            <person name="McGaugh S.E."/>
            <person name="Gross J.B."/>
            <person name="Aken B."/>
            <person name="Blin M."/>
            <person name="Borowsky R."/>
            <person name="Chalopin D."/>
            <person name="Hinaux H."/>
            <person name="Jeffery W.R."/>
            <person name="Keene A."/>
            <person name="Ma L."/>
            <person name="Minx P."/>
            <person name="Murphy D."/>
            <person name="O'Quin K.E."/>
            <person name="Retaux S."/>
            <person name="Rohner N."/>
            <person name="Searle S.M."/>
            <person name="Stahl B.A."/>
            <person name="Tabin C."/>
            <person name="Volff J.N."/>
            <person name="Yoshizawa M."/>
            <person name="Warren W.C."/>
        </authorList>
    </citation>
    <scope>NUCLEOTIDE SEQUENCE [LARGE SCALE GENOMIC DNA]</scope>
    <source>
        <strain evidence="10">female</strain>
    </source>
</reference>
<dbReference type="GeneTree" id="ENSGT00950000183194"/>
<evidence type="ECO:0000256" key="6">
    <source>
        <dbReference type="ARBA" id="ARBA00023203"/>
    </source>
</evidence>
<evidence type="ECO:0000313" key="9">
    <source>
        <dbReference type="Ensembl" id="ENSAMXP00000013458.2"/>
    </source>
</evidence>
<keyword evidence="5" id="KW-0130">Cell adhesion</keyword>
<dbReference type="GO" id="GO:0005925">
    <property type="term" value="C:focal adhesion"/>
    <property type="evidence" value="ECO:0007669"/>
    <property type="project" value="TreeGrafter"/>
</dbReference>
<dbReference type="HOGENOM" id="CLU_047624_2_0_1"/>
<dbReference type="SUPFAM" id="SSF47576">
    <property type="entry name" value="Calponin-homology domain, CH-domain"/>
    <property type="match status" value="1"/>
</dbReference>
<accession>W5L0U6</accession>
<dbReference type="GO" id="GO:0030036">
    <property type="term" value="P:actin cytoskeleton organization"/>
    <property type="evidence" value="ECO:0007669"/>
    <property type="project" value="InterPro"/>
</dbReference>
<proteinExistence type="inferred from homology"/>
<dbReference type="PIRSF" id="PIRSF039131">
    <property type="entry name" value="Parvin"/>
    <property type="match status" value="1"/>
</dbReference>
<dbReference type="GO" id="GO:0003779">
    <property type="term" value="F:actin binding"/>
    <property type="evidence" value="ECO:0007669"/>
    <property type="project" value="UniProtKB-KW"/>
</dbReference>
<keyword evidence="4" id="KW-0677">Repeat</keyword>
<evidence type="ECO:0000313" key="10">
    <source>
        <dbReference type="Proteomes" id="UP000018467"/>
    </source>
</evidence>
<dbReference type="FunFam" id="1.10.418.10:FF:000011">
    <property type="entry name" value="Parvin, beta"/>
    <property type="match status" value="1"/>
</dbReference>
<evidence type="ECO:0000256" key="7">
    <source>
        <dbReference type="ARBA" id="ARBA00023212"/>
    </source>
</evidence>
<dbReference type="InterPro" id="IPR028433">
    <property type="entry name" value="Parvin"/>
</dbReference>
<dbReference type="STRING" id="7994.ENSAMXP00000013458"/>
<keyword evidence="6" id="KW-0009">Actin-binding</keyword>
<dbReference type="GO" id="GO:0071963">
    <property type="term" value="P:establishment or maintenance of cell polarity regulating cell shape"/>
    <property type="evidence" value="ECO:0007669"/>
    <property type="project" value="TreeGrafter"/>
</dbReference>
<evidence type="ECO:0000256" key="1">
    <source>
        <dbReference type="ARBA" id="ARBA00004245"/>
    </source>
</evidence>
<evidence type="ECO:0000256" key="5">
    <source>
        <dbReference type="ARBA" id="ARBA00022889"/>
    </source>
</evidence>
<evidence type="ECO:0000259" key="8">
    <source>
        <dbReference type="PROSITE" id="PS50021"/>
    </source>
</evidence>
<dbReference type="GO" id="GO:0015629">
    <property type="term" value="C:actin cytoskeleton"/>
    <property type="evidence" value="ECO:0007669"/>
    <property type="project" value="TreeGrafter"/>
</dbReference>
<dbReference type="eggNOG" id="KOG3631">
    <property type="taxonomic scope" value="Eukaryota"/>
</dbReference>
<evidence type="ECO:0000256" key="2">
    <source>
        <dbReference type="ARBA" id="ARBA00005666"/>
    </source>
</evidence>
<comment type="similarity">
    <text evidence="2">Belongs to the parvin family.</text>
</comment>
<reference evidence="9" key="3">
    <citation type="submission" date="2025-08" db="UniProtKB">
        <authorList>
            <consortium name="Ensembl"/>
        </authorList>
    </citation>
    <scope>IDENTIFICATION</scope>
</reference>
<name>W5L0U6_ASTMX</name>
<dbReference type="GO" id="GO:0060271">
    <property type="term" value="P:cilium assembly"/>
    <property type="evidence" value="ECO:0007669"/>
    <property type="project" value="TreeGrafter"/>
</dbReference>
<protein>
    <submittedName>
        <fullName evidence="9">Parvin, alpha a</fullName>
    </submittedName>
</protein>
<sequence length="294" mass="34061">MNAINLPLSPTPYELHPEDTMLEENEVRTMVDPNSKNDRKLQELIKVLIDWINDVLVGERIIVKDLAEDLYDGQVLQKLFEKLEGEKLNVAEVTQSEIAQKQKLQTVLERINDALKVSTRNTKWNVDSVHAKSMVAILHLLVALSQHFRAPIRLPDHVSIQVVVVQKREGILQSRQIQEEITERDAFDTLFDHAPDKLSVVKKNKANRTDVFQVRETLTYVLLERLFFLVFSTDGFYYSVLSLLQVHNVSFAFELMQDGGLERPKPRPEDIVNCDLKSTLRVLYNLFTRYRHVE</sequence>
<comment type="subcellular location">
    <subcellularLocation>
        <location evidence="1">Cytoplasm</location>
        <location evidence="1">Cytoskeleton</location>
    </subcellularLocation>
</comment>
<evidence type="ECO:0000256" key="3">
    <source>
        <dbReference type="ARBA" id="ARBA00022490"/>
    </source>
</evidence>
<dbReference type="Bgee" id="ENSAMXG00000013084">
    <property type="expression patterns" value="Expressed in zone of skin and 14 other cell types or tissues"/>
</dbReference>
<reference evidence="10" key="1">
    <citation type="submission" date="2013-03" db="EMBL/GenBank/DDBJ databases">
        <authorList>
            <person name="Jeffery W."/>
            <person name="Warren W."/>
            <person name="Wilson R.K."/>
        </authorList>
    </citation>
    <scope>NUCLEOTIDE SEQUENCE</scope>
    <source>
        <strain evidence="10">female</strain>
    </source>
</reference>
<evidence type="ECO:0000256" key="4">
    <source>
        <dbReference type="ARBA" id="ARBA00022737"/>
    </source>
</evidence>
<dbReference type="GO" id="GO:0034446">
    <property type="term" value="P:substrate adhesion-dependent cell spreading"/>
    <property type="evidence" value="ECO:0007669"/>
    <property type="project" value="TreeGrafter"/>
</dbReference>
<dbReference type="SMART" id="SM00033">
    <property type="entry name" value="CH"/>
    <property type="match status" value="1"/>
</dbReference>
<feature type="domain" description="Calponin-homology (CH)" evidence="8">
    <location>
        <begin position="42"/>
        <end position="149"/>
    </location>
</feature>
<dbReference type="AlphaFoldDB" id="W5L0U6"/>
<dbReference type="Ensembl" id="ENSAMXT00000013458.2">
    <property type="protein sequence ID" value="ENSAMXP00000013458.2"/>
    <property type="gene ID" value="ENSAMXG00000013084.2"/>
</dbReference>
<dbReference type="InterPro" id="IPR036872">
    <property type="entry name" value="CH_dom_sf"/>
</dbReference>
<keyword evidence="10" id="KW-1185">Reference proteome</keyword>
<dbReference type="GO" id="GO:0005737">
    <property type="term" value="C:cytoplasm"/>
    <property type="evidence" value="ECO:0007669"/>
    <property type="project" value="TreeGrafter"/>
</dbReference>